<keyword evidence="2" id="KW-1185">Reference proteome</keyword>
<proteinExistence type="predicted"/>
<protein>
    <submittedName>
        <fullName evidence="1">Uncharacterized protein</fullName>
    </submittedName>
</protein>
<evidence type="ECO:0000313" key="1">
    <source>
        <dbReference type="EMBL" id="KYO47983.1"/>
    </source>
</evidence>
<reference evidence="1 2" key="1">
    <citation type="journal article" date="2012" name="Genome Biol.">
        <title>Sequencing three crocodilian genomes to illuminate the evolution of archosaurs and amniotes.</title>
        <authorList>
            <person name="St John J.A."/>
            <person name="Braun E.L."/>
            <person name="Isberg S.R."/>
            <person name="Miles L.G."/>
            <person name="Chong A.Y."/>
            <person name="Gongora J."/>
            <person name="Dalzell P."/>
            <person name="Moran C."/>
            <person name="Bed'hom B."/>
            <person name="Abzhanov A."/>
            <person name="Burgess S.C."/>
            <person name="Cooksey A.M."/>
            <person name="Castoe T.A."/>
            <person name="Crawford N.G."/>
            <person name="Densmore L.D."/>
            <person name="Drew J.C."/>
            <person name="Edwards S.V."/>
            <person name="Faircloth B.C."/>
            <person name="Fujita M.K."/>
            <person name="Greenwold M.J."/>
            <person name="Hoffmann F.G."/>
            <person name="Howard J.M."/>
            <person name="Iguchi T."/>
            <person name="Janes D.E."/>
            <person name="Khan S.Y."/>
            <person name="Kohno S."/>
            <person name="de Koning A.J."/>
            <person name="Lance S.L."/>
            <person name="McCarthy F.M."/>
            <person name="McCormack J.E."/>
            <person name="Merchant M.E."/>
            <person name="Peterson D.G."/>
            <person name="Pollock D.D."/>
            <person name="Pourmand N."/>
            <person name="Raney B.J."/>
            <person name="Roessler K.A."/>
            <person name="Sanford J.R."/>
            <person name="Sawyer R.H."/>
            <person name="Schmidt C.J."/>
            <person name="Triplett E.W."/>
            <person name="Tuberville T.D."/>
            <person name="Venegas-Anaya M."/>
            <person name="Howard J.T."/>
            <person name="Jarvis E.D."/>
            <person name="Guillette L.J.Jr."/>
            <person name="Glenn T.C."/>
            <person name="Green R.E."/>
            <person name="Ray D.A."/>
        </authorList>
    </citation>
    <scope>NUCLEOTIDE SEQUENCE [LARGE SCALE GENOMIC DNA]</scope>
    <source>
        <strain evidence="1">KSC_2009_1</strain>
    </source>
</reference>
<dbReference type="AlphaFoldDB" id="A0A151PG64"/>
<evidence type="ECO:0000313" key="2">
    <source>
        <dbReference type="Proteomes" id="UP000050525"/>
    </source>
</evidence>
<organism evidence="1 2">
    <name type="scientific">Alligator mississippiensis</name>
    <name type="common">American alligator</name>
    <dbReference type="NCBI Taxonomy" id="8496"/>
    <lineage>
        <taxon>Eukaryota</taxon>
        <taxon>Metazoa</taxon>
        <taxon>Chordata</taxon>
        <taxon>Craniata</taxon>
        <taxon>Vertebrata</taxon>
        <taxon>Euteleostomi</taxon>
        <taxon>Archelosauria</taxon>
        <taxon>Archosauria</taxon>
        <taxon>Crocodylia</taxon>
        <taxon>Alligatoridae</taxon>
        <taxon>Alligatorinae</taxon>
        <taxon>Alligator</taxon>
    </lineage>
</organism>
<name>A0A151PG64_ALLMI</name>
<dbReference type="EMBL" id="AKHW03000273">
    <property type="protein sequence ID" value="KYO47983.1"/>
    <property type="molecule type" value="Genomic_DNA"/>
</dbReference>
<comment type="caution">
    <text evidence="1">The sequence shown here is derived from an EMBL/GenBank/DDBJ whole genome shotgun (WGS) entry which is preliminary data.</text>
</comment>
<gene>
    <name evidence="1" type="ORF">Y1Q_0010569</name>
</gene>
<sequence length="67" mass="6935">MALLGVRAEPDQVACKAHLQGSASTPGQLPASPDPRVEPELLQAGLAGCLTPPFMKTCCFPGFDLLA</sequence>
<dbReference type="Proteomes" id="UP000050525">
    <property type="component" value="Unassembled WGS sequence"/>
</dbReference>
<accession>A0A151PG64</accession>